<evidence type="ECO:0000256" key="1">
    <source>
        <dbReference type="SAM" id="MobiDB-lite"/>
    </source>
</evidence>
<reference evidence="2" key="1">
    <citation type="journal article" date="2019" name="Sci. Rep.">
        <title>Draft genome of Tanacetum cinerariifolium, the natural source of mosquito coil.</title>
        <authorList>
            <person name="Yamashiro T."/>
            <person name="Shiraishi A."/>
            <person name="Satake H."/>
            <person name="Nakayama K."/>
        </authorList>
    </citation>
    <scope>NUCLEOTIDE SEQUENCE</scope>
</reference>
<accession>A0A699XWV6</accession>
<organism evidence="2">
    <name type="scientific">Tanacetum cinerariifolium</name>
    <name type="common">Dalmatian daisy</name>
    <name type="synonym">Chrysanthemum cinerariifolium</name>
    <dbReference type="NCBI Taxonomy" id="118510"/>
    <lineage>
        <taxon>Eukaryota</taxon>
        <taxon>Viridiplantae</taxon>
        <taxon>Streptophyta</taxon>
        <taxon>Embryophyta</taxon>
        <taxon>Tracheophyta</taxon>
        <taxon>Spermatophyta</taxon>
        <taxon>Magnoliopsida</taxon>
        <taxon>eudicotyledons</taxon>
        <taxon>Gunneridae</taxon>
        <taxon>Pentapetalae</taxon>
        <taxon>asterids</taxon>
        <taxon>campanulids</taxon>
        <taxon>Asterales</taxon>
        <taxon>Asteraceae</taxon>
        <taxon>Asteroideae</taxon>
        <taxon>Anthemideae</taxon>
        <taxon>Anthemidinae</taxon>
        <taxon>Tanacetum</taxon>
    </lineage>
</organism>
<comment type="caution">
    <text evidence="2">The sequence shown here is derived from an EMBL/GenBank/DDBJ whole genome shotgun (WGS) entry which is preliminary data.</text>
</comment>
<sequence>SPGTAPSAGNVGGGEPAARPHAQPLGHGQSPGDDSSRAGAAKRPGRRNRSGHPSGRSVSGPAPTGGNRQGHVAQRPRHRV</sequence>
<feature type="non-terminal residue" evidence="2">
    <location>
        <position position="80"/>
    </location>
</feature>
<feature type="non-terminal residue" evidence="2">
    <location>
        <position position="1"/>
    </location>
</feature>
<feature type="region of interest" description="Disordered" evidence="1">
    <location>
        <begin position="1"/>
        <end position="80"/>
    </location>
</feature>
<proteinExistence type="predicted"/>
<dbReference type="EMBL" id="BKCJ011877040">
    <property type="protein sequence ID" value="GFD60384.1"/>
    <property type="molecule type" value="Genomic_DNA"/>
</dbReference>
<dbReference type="AlphaFoldDB" id="A0A699XWV6"/>
<evidence type="ECO:0000313" key="2">
    <source>
        <dbReference type="EMBL" id="GFD60384.1"/>
    </source>
</evidence>
<name>A0A699XWV6_TANCI</name>
<gene>
    <name evidence="2" type="ORF">Tci_932353</name>
</gene>
<protein>
    <submittedName>
        <fullName evidence="2">Uncharacterized protein</fullName>
    </submittedName>
</protein>